<dbReference type="InterPro" id="IPR001689">
    <property type="entry name" value="Flag_FliM"/>
</dbReference>
<dbReference type="InterPro" id="IPR001543">
    <property type="entry name" value="FliN-like_C"/>
</dbReference>
<keyword evidence="5" id="KW-1003">Cell membrane</keyword>
<evidence type="ECO:0000256" key="7">
    <source>
        <dbReference type="ARBA" id="ARBA00022779"/>
    </source>
</evidence>
<dbReference type="STRING" id="1121432.SAMN02745219_01558"/>
<dbReference type="GO" id="GO:0003774">
    <property type="term" value="F:cytoskeletal motor activity"/>
    <property type="evidence" value="ECO:0007669"/>
    <property type="project" value="InterPro"/>
</dbReference>
<feature type="domain" description="Flagellar motor switch protein FliN-like C-terminal" evidence="11">
    <location>
        <begin position="258"/>
        <end position="321"/>
    </location>
</feature>
<keyword evidence="7" id="KW-0283">Flagellar rotation</keyword>
<evidence type="ECO:0000313" key="13">
    <source>
        <dbReference type="Proteomes" id="UP000184529"/>
    </source>
</evidence>
<dbReference type="EMBL" id="FQZM01000017">
    <property type="protein sequence ID" value="SHJ01448.1"/>
    <property type="molecule type" value="Genomic_DNA"/>
</dbReference>
<dbReference type="GO" id="GO:0005886">
    <property type="term" value="C:plasma membrane"/>
    <property type="evidence" value="ECO:0007669"/>
    <property type="project" value="UniProtKB-SubCell"/>
</dbReference>
<evidence type="ECO:0000256" key="4">
    <source>
        <dbReference type="ARBA" id="ARBA00021898"/>
    </source>
</evidence>
<dbReference type="PRINTS" id="PR00955">
    <property type="entry name" value="FLGMOTORFLIM"/>
</dbReference>
<keyword evidence="8" id="KW-0472">Membrane</keyword>
<evidence type="ECO:0000313" key="12">
    <source>
        <dbReference type="EMBL" id="SHJ01448.1"/>
    </source>
</evidence>
<dbReference type="NCBIfam" id="TIGR01397">
    <property type="entry name" value="fliM_switch"/>
    <property type="match status" value="1"/>
</dbReference>
<dbReference type="Gene3D" id="2.30.330.10">
    <property type="entry name" value="SpoA-like"/>
    <property type="match status" value="1"/>
</dbReference>
<dbReference type="GO" id="GO:0071978">
    <property type="term" value="P:bacterial-type flagellum-dependent swarming motility"/>
    <property type="evidence" value="ECO:0007669"/>
    <property type="project" value="TreeGrafter"/>
</dbReference>
<dbReference type="Proteomes" id="UP000184529">
    <property type="component" value="Unassembled WGS sequence"/>
</dbReference>
<keyword evidence="12" id="KW-0966">Cell projection</keyword>
<evidence type="ECO:0000256" key="9">
    <source>
        <dbReference type="ARBA" id="ARBA00023143"/>
    </source>
</evidence>
<dbReference type="InterPro" id="IPR036429">
    <property type="entry name" value="SpoA-like_sf"/>
</dbReference>
<dbReference type="GO" id="GO:0009425">
    <property type="term" value="C:bacterial-type flagellum basal body"/>
    <property type="evidence" value="ECO:0007669"/>
    <property type="project" value="UniProtKB-SubCell"/>
</dbReference>
<evidence type="ECO:0000256" key="3">
    <source>
        <dbReference type="ARBA" id="ARBA00011049"/>
    </source>
</evidence>
<evidence type="ECO:0000256" key="10">
    <source>
        <dbReference type="NCBIfam" id="TIGR01397"/>
    </source>
</evidence>
<dbReference type="SUPFAM" id="SSF103039">
    <property type="entry name" value="CheC-like"/>
    <property type="match status" value="1"/>
</dbReference>
<proteinExistence type="inferred from homology"/>
<keyword evidence="12" id="KW-0969">Cilium</keyword>
<keyword evidence="12" id="KW-0282">Flagellum</keyword>
<dbReference type="Pfam" id="PF02154">
    <property type="entry name" value="FliM"/>
    <property type="match status" value="1"/>
</dbReference>
<evidence type="ECO:0000256" key="6">
    <source>
        <dbReference type="ARBA" id="ARBA00022500"/>
    </source>
</evidence>
<dbReference type="PANTHER" id="PTHR30034:SF6">
    <property type="entry name" value="YOP PROTEINS TRANSLOCATION PROTEIN Q"/>
    <property type="match status" value="1"/>
</dbReference>
<dbReference type="Pfam" id="PF01052">
    <property type="entry name" value="FliMN_C"/>
    <property type="match status" value="1"/>
</dbReference>
<sequence length="331" mass="37369">MQEVLSQGEIDSLLAALTSGELSLEEVKKPPAPPIKPYDFRRPNKFSKEHLRTLEMLHQHFARLLSSFLSGYLRTAVNVEMASVGQMIYEEFIRSIPSPTALAVFGLKPLEGSALMEINTQVVFPMLDLLFGGPGTSTVQMRELTDIELTVVRRLVERILEHLALAWHDFYTVEPRVEAIESNPRMQQLYSPNEVVALITFAVAINEEERGFINLCLPYILMEPVISRLSVRQQFSRQVGGPRPEDLERLSHWLGFSRVELQVVLGETEITVHELLQLQEGDVLVLNRHVNQDLDLYVEGERKFGVQAGRVGQNLAVQVVSLSGEEMNGVR</sequence>
<dbReference type="OrthoDB" id="9806941at2"/>
<dbReference type="Gene3D" id="3.40.1550.10">
    <property type="entry name" value="CheC-like"/>
    <property type="match status" value="1"/>
</dbReference>
<dbReference type="InterPro" id="IPR028976">
    <property type="entry name" value="CheC-like_sf"/>
</dbReference>
<name>A0A1M6FUS6_9FIRM</name>
<evidence type="ECO:0000256" key="2">
    <source>
        <dbReference type="ARBA" id="ARBA00004202"/>
    </source>
</evidence>
<dbReference type="AlphaFoldDB" id="A0A1M6FUS6"/>
<dbReference type="PIRSF" id="PIRSF002888">
    <property type="entry name" value="FliM"/>
    <property type="match status" value="1"/>
</dbReference>
<evidence type="ECO:0000256" key="8">
    <source>
        <dbReference type="ARBA" id="ARBA00023136"/>
    </source>
</evidence>
<evidence type="ECO:0000259" key="11">
    <source>
        <dbReference type="Pfam" id="PF01052"/>
    </source>
</evidence>
<gene>
    <name evidence="12" type="ORF">SAMN02745219_01558</name>
</gene>
<keyword evidence="9" id="KW-0975">Bacterial flagellum</keyword>
<dbReference type="GO" id="GO:0050918">
    <property type="term" value="P:positive chemotaxis"/>
    <property type="evidence" value="ECO:0007669"/>
    <property type="project" value="TreeGrafter"/>
</dbReference>
<evidence type="ECO:0000256" key="5">
    <source>
        <dbReference type="ARBA" id="ARBA00022475"/>
    </source>
</evidence>
<comment type="similarity">
    <text evidence="3">Belongs to the FliM family.</text>
</comment>
<dbReference type="SUPFAM" id="SSF101801">
    <property type="entry name" value="Surface presentation of antigens (SPOA)"/>
    <property type="match status" value="1"/>
</dbReference>
<keyword evidence="13" id="KW-1185">Reference proteome</keyword>
<accession>A0A1M6FUS6</accession>
<keyword evidence="6" id="KW-0145">Chemotaxis</keyword>
<organism evidence="12 13">
    <name type="scientific">Desulfofundulus thermosubterraneus DSM 16057</name>
    <dbReference type="NCBI Taxonomy" id="1121432"/>
    <lineage>
        <taxon>Bacteria</taxon>
        <taxon>Bacillati</taxon>
        <taxon>Bacillota</taxon>
        <taxon>Clostridia</taxon>
        <taxon>Eubacteriales</taxon>
        <taxon>Peptococcaceae</taxon>
        <taxon>Desulfofundulus</taxon>
    </lineage>
</organism>
<dbReference type="RefSeq" id="WP_072868597.1">
    <property type="nucleotide sequence ID" value="NZ_FQZM01000017.1"/>
</dbReference>
<protein>
    <recommendedName>
        <fullName evidence="4 10">Flagellar motor switch protein FliM</fullName>
    </recommendedName>
</protein>
<dbReference type="PANTHER" id="PTHR30034">
    <property type="entry name" value="FLAGELLAR MOTOR SWITCH PROTEIN FLIM"/>
    <property type="match status" value="1"/>
</dbReference>
<comment type="subcellular location">
    <subcellularLocation>
        <location evidence="1">Bacterial flagellum basal body</location>
    </subcellularLocation>
    <subcellularLocation>
        <location evidence="2">Cell membrane</location>
        <topology evidence="2">Peripheral membrane protein</topology>
    </subcellularLocation>
</comment>
<evidence type="ECO:0000256" key="1">
    <source>
        <dbReference type="ARBA" id="ARBA00004117"/>
    </source>
</evidence>
<dbReference type="CDD" id="cd17908">
    <property type="entry name" value="FliM"/>
    <property type="match status" value="1"/>
</dbReference>
<reference evidence="13" key="1">
    <citation type="submission" date="2016-11" db="EMBL/GenBank/DDBJ databases">
        <authorList>
            <person name="Varghese N."/>
            <person name="Submissions S."/>
        </authorList>
    </citation>
    <scope>NUCLEOTIDE SEQUENCE [LARGE SCALE GENOMIC DNA]</scope>
    <source>
        <strain evidence="13">DSM 16057</strain>
    </source>
</reference>